<dbReference type="RefSeq" id="WP_022603657.1">
    <property type="nucleotide sequence ID" value="NZ_ASSJ01000001.1"/>
</dbReference>
<comment type="function">
    <text evidence="5">Has an important function as a repair enzyme for proteins that have been inactivated by oxidation. Catalyzes the reversible oxidation-reduction of methionine sulfoxide in proteins to methionine.</text>
</comment>
<evidence type="ECO:0000256" key="6">
    <source>
        <dbReference type="SAM" id="MobiDB-lite"/>
    </source>
</evidence>
<dbReference type="FunCoup" id="U5DR96">
    <property type="interactions" value="337"/>
</dbReference>
<dbReference type="PANTHER" id="PTHR43774:SF1">
    <property type="entry name" value="PEPTIDE METHIONINE SULFOXIDE REDUCTASE MSRA 2"/>
    <property type="match status" value="1"/>
</dbReference>
<accession>U5DR96</accession>
<dbReference type="OrthoDB" id="4174719at2"/>
<dbReference type="EC" id="1.8.4.11" evidence="5"/>
<dbReference type="GO" id="GO:0008113">
    <property type="term" value="F:peptide-methionine (S)-S-oxide reductase activity"/>
    <property type="evidence" value="ECO:0007669"/>
    <property type="project" value="UniProtKB-UniRule"/>
</dbReference>
<evidence type="ECO:0000256" key="2">
    <source>
        <dbReference type="ARBA" id="ARBA00023002"/>
    </source>
</evidence>
<dbReference type="GO" id="GO:0033744">
    <property type="term" value="F:L-methionine:thioredoxin-disulfide S-oxidoreductase activity"/>
    <property type="evidence" value="ECO:0007669"/>
    <property type="project" value="RHEA"/>
</dbReference>
<name>U5DR96_9CHRO</name>
<dbReference type="PANTHER" id="PTHR43774">
    <property type="entry name" value="PEPTIDE METHIONINE SULFOXIDE REDUCTASE"/>
    <property type="match status" value="1"/>
</dbReference>
<dbReference type="STRING" id="582515.KR51_00000130"/>
<comment type="caution">
    <text evidence="8">The sequence shown here is derived from an EMBL/GenBank/DDBJ whole genome shotgun (WGS) entry which is preliminary data.</text>
</comment>
<dbReference type="EMBL" id="ASSJ01000001">
    <property type="protein sequence ID" value="ERN43124.1"/>
    <property type="molecule type" value="Genomic_DNA"/>
</dbReference>
<feature type="active site" evidence="5">
    <location>
        <position position="14"/>
    </location>
</feature>
<keyword evidence="9" id="KW-1185">Reference proteome</keyword>
<feature type="compositionally biased region" description="Polar residues" evidence="6">
    <location>
        <begin position="163"/>
        <end position="174"/>
    </location>
</feature>
<organism evidence="8 9">
    <name type="scientific">Rubidibacter lacunae KORDI 51-2</name>
    <dbReference type="NCBI Taxonomy" id="582515"/>
    <lineage>
        <taxon>Bacteria</taxon>
        <taxon>Bacillati</taxon>
        <taxon>Cyanobacteriota</taxon>
        <taxon>Cyanophyceae</taxon>
        <taxon>Oscillatoriophycideae</taxon>
        <taxon>Chroococcales</taxon>
        <taxon>Aphanothecaceae</taxon>
        <taxon>Rubidibacter</taxon>
    </lineage>
</organism>
<protein>
    <recommendedName>
        <fullName evidence="5">Peptide methionine sulfoxide reductase MsrA</fullName>
        <shortName evidence="5">Protein-methionine-S-oxide reductase</shortName>
        <ecNumber evidence="5">1.8.4.11</ecNumber>
    </recommendedName>
    <alternativeName>
        <fullName evidence="5">Peptide-methionine (S)-S-oxide reductase</fullName>
        <shortName evidence="5">Peptide Met(O) reductase</shortName>
    </alternativeName>
</protein>
<feature type="compositionally biased region" description="Basic and acidic residues" evidence="6">
    <location>
        <begin position="153"/>
        <end position="162"/>
    </location>
</feature>
<comment type="similarity">
    <text evidence="1 5">Belongs to the MsrA Met sulfoxide reductase family.</text>
</comment>
<evidence type="ECO:0000256" key="4">
    <source>
        <dbReference type="ARBA" id="ARBA00048782"/>
    </source>
</evidence>
<dbReference type="Gene3D" id="3.30.1060.10">
    <property type="entry name" value="Peptide methionine sulphoxide reductase MsrA"/>
    <property type="match status" value="1"/>
</dbReference>
<proteinExistence type="inferred from homology"/>
<evidence type="ECO:0000256" key="5">
    <source>
        <dbReference type="HAMAP-Rule" id="MF_01401"/>
    </source>
</evidence>
<evidence type="ECO:0000256" key="3">
    <source>
        <dbReference type="ARBA" id="ARBA00047806"/>
    </source>
</evidence>
<dbReference type="PATRIC" id="fig|582515.4.peg.15"/>
<dbReference type="InterPro" id="IPR002569">
    <property type="entry name" value="Met_Sox_Rdtase_MsrA_dom"/>
</dbReference>
<evidence type="ECO:0000259" key="7">
    <source>
        <dbReference type="Pfam" id="PF01625"/>
    </source>
</evidence>
<dbReference type="Pfam" id="PF01625">
    <property type="entry name" value="PMSR"/>
    <property type="match status" value="1"/>
</dbReference>
<gene>
    <name evidence="5" type="primary">msrA</name>
    <name evidence="8" type="ORF">KR51_00000130</name>
</gene>
<dbReference type="NCBIfam" id="TIGR00401">
    <property type="entry name" value="msrA"/>
    <property type="match status" value="1"/>
</dbReference>
<evidence type="ECO:0000313" key="8">
    <source>
        <dbReference type="EMBL" id="ERN43124.1"/>
    </source>
</evidence>
<sequence length="174" mass="19653">MAERLELATFGAGCFWGVEAAFQRVPGVRSTSVGYMGGHFPNPSYFDVLARITGHAEVAQVEFDPNAISYNQLLNVFWSIHDPTQVDRQGPDRGEQYRSAIFYHLPEQEAAARRSRLALEQSGKYDKPIATQIVPASEYYRADDSHQQYFEKRARARCDRQTGSRSQSERAVSS</sequence>
<evidence type="ECO:0000313" key="9">
    <source>
        <dbReference type="Proteomes" id="UP000016960"/>
    </source>
</evidence>
<feature type="domain" description="Peptide methionine sulphoxide reductase MsrA" evidence="7">
    <location>
        <begin position="8"/>
        <end position="157"/>
    </location>
</feature>
<dbReference type="InterPro" id="IPR036509">
    <property type="entry name" value="Met_Sox_Rdtase_MsrA_sf"/>
</dbReference>
<dbReference type="eggNOG" id="COG0225">
    <property type="taxonomic scope" value="Bacteria"/>
</dbReference>
<dbReference type="HAMAP" id="MF_01401">
    <property type="entry name" value="MsrA"/>
    <property type="match status" value="1"/>
</dbReference>
<comment type="catalytic activity">
    <reaction evidence="4 5">
        <text>[thioredoxin]-disulfide + L-methionine + H2O = L-methionine (S)-S-oxide + [thioredoxin]-dithiol</text>
        <dbReference type="Rhea" id="RHEA:19993"/>
        <dbReference type="Rhea" id="RHEA-COMP:10698"/>
        <dbReference type="Rhea" id="RHEA-COMP:10700"/>
        <dbReference type="ChEBI" id="CHEBI:15377"/>
        <dbReference type="ChEBI" id="CHEBI:29950"/>
        <dbReference type="ChEBI" id="CHEBI:50058"/>
        <dbReference type="ChEBI" id="CHEBI:57844"/>
        <dbReference type="ChEBI" id="CHEBI:58772"/>
        <dbReference type="EC" id="1.8.4.11"/>
    </reaction>
</comment>
<feature type="region of interest" description="Disordered" evidence="6">
    <location>
        <begin position="153"/>
        <end position="174"/>
    </location>
</feature>
<evidence type="ECO:0000256" key="1">
    <source>
        <dbReference type="ARBA" id="ARBA00005591"/>
    </source>
</evidence>
<keyword evidence="2 5" id="KW-0560">Oxidoreductase</keyword>
<dbReference type="InParanoid" id="U5DR96"/>
<reference evidence="8 9" key="1">
    <citation type="submission" date="2013-05" db="EMBL/GenBank/DDBJ databases">
        <title>Draft genome sequence of Rubidibacter lacunae KORDI 51-2.</title>
        <authorList>
            <person name="Choi D.H."/>
            <person name="Noh J.H."/>
            <person name="Kwon K.-K."/>
            <person name="Lee J.-H."/>
            <person name="Ryu J.-Y."/>
        </authorList>
    </citation>
    <scope>NUCLEOTIDE SEQUENCE [LARGE SCALE GENOMIC DNA]</scope>
    <source>
        <strain evidence="8 9">KORDI 51-2</strain>
    </source>
</reference>
<dbReference type="SUPFAM" id="SSF55068">
    <property type="entry name" value="Peptide methionine sulfoxide reductase"/>
    <property type="match status" value="1"/>
</dbReference>
<comment type="catalytic activity">
    <reaction evidence="3 5">
        <text>L-methionyl-[protein] + [thioredoxin]-disulfide + H2O = L-methionyl-(S)-S-oxide-[protein] + [thioredoxin]-dithiol</text>
        <dbReference type="Rhea" id="RHEA:14217"/>
        <dbReference type="Rhea" id="RHEA-COMP:10698"/>
        <dbReference type="Rhea" id="RHEA-COMP:10700"/>
        <dbReference type="Rhea" id="RHEA-COMP:12313"/>
        <dbReference type="Rhea" id="RHEA-COMP:12315"/>
        <dbReference type="ChEBI" id="CHEBI:15377"/>
        <dbReference type="ChEBI" id="CHEBI:16044"/>
        <dbReference type="ChEBI" id="CHEBI:29950"/>
        <dbReference type="ChEBI" id="CHEBI:44120"/>
        <dbReference type="ChEBI" id="CHEBI:50058"/>
        <dbReference type="EC" id="1.8.4.11"/>
    </reaction>
</comment>
<dbReference type="AlphaFoldDB" id="U5DR96"/>
<dbReference type="Proteomes" id="UP000016960">
    <property type="component" value="Unassembled WGS sequence"/>
</dbReference>